<dbReference type="EMBL" id="JBHFFA010000006">
    <property type="protein sequence ID" value="KAL2623661.1"/>
    <property type="molecule type" value="Genomic_DNA"/>
</dbReference>
<evidence type="ECO:0000256" key="2">
    <source>
        <dbReference type="SAM" id="MobiDB-lite"/>
    </source>
</evidence>
<dbReference type="AlphaFoldDB" id="A0ABD1YA64"/>
<sequence length="173" mass="20043">MLIKKKNSFLVKPNGNSNRSVRFSSEKNNLYNKNSFKFSGNASKKTVRDVRKMAKAVVNQKTKQEQEDEEDELAEAALEAVFAQLEKDLEEESMSDDDDDIEDFTEEENSMIQNLVELTHVPRKRIVEWFDLRRREVFDYVFPYAALGASLWSSALLTRETVQKPSTTKEHKS</sequence>
<evidence type="ECO:0000256" key="1">
    <source>
        <dbReference type="SAM" id="Coils"/>
    </source>
</evidence>
<feature type="domain" description="Ribosomal eL28/Mak16" evidence="3">
    <location>
        <begin position="2"/>
        <end position="79"/>
    </location>
</feature>
<proteinExistence type="predicted"/>
<dbReference type="Pfam" id="PF01778">
    <property type="entry name" value="Ribosomal_L28e"/>
    <property type="match status" value="1"/>
</dbReference>
<organism evidence="4 5">
    <name type="scientific">Riccia fluitans</name>
    <dbReference type="NCBI Taxonomy" id="41844"/>
    <lineage>
        <taxon>Eukaryota</taxon>
        <taxon>Viridiplantae</taxon>
        <taxon>Streptophyta</taxon>
        <taxon>Embryophyta</taxon>
        <taxon>Marchantiophyta</taxon>
        <taxon>Marchantiopsida</taxon>
        <taxon>Marchantiidae</taxon>
        <taxon>Marchantiales</taxon>
        <taxon>Ricciaceae</taxon>
        <taxon>Riccia</taxon>
    </lineage>
</organism>
<feature type="region of interest" description="Disordered" evidence="2">
    <location>
        <begin position="1"/>
        <end position="22"/>
    </location>
</feature>
<evidence type="ECO:0000259" key="3">
    <source>
        <dbReference type="Pfam" id="PF01778"/>
    </source>
</evidence>
<evidence type="ECO:0000313" key="5">
    <source>
        <dbReference type="Proteomes" id="UP001605036"/>
    </source>
</evidence>
<dbReference type="Proteomes" id="UP001605036">
    <property type="component" value="Unassembled WGS sequence"/>
</dbReference>
<keyword evidence="1" id="KW-0175">Coiled coil</keyword>
<reference evidence="4 5" key="1">
    <citation type="submission" date="2024-09" db="EMBL/GenBank/DDBJ databases">
        <title>Chromosome-scale assembly of Riccia fluitans.</title>
        <authorList>
            <person name="Paukszto L."/>
            <person name="Sawicki J."/>
            <person name="Karawczyk K."/>
            <person name="Piernik-Szablinska J."/>
            <person name="Szczecinska M."/>
            <person name="Mazdziarz M."/>
        </authorList>
    </citation>
    <scope>NUCLEOTIDE SEQUENCE [LARGE SCALE GENOMIC DNA]</scope>
    <source>
        <strain evidence="4">Rf_01</strain>
        <tissue evidence="4">Aerial parts of the thallus</tissue>
    </source>
</reference>
<name>A0ABD1YA64_9MARC</name>
<dbReference type="Gene3D" id="3.30.390.110">
    <property type="match status" value="1"/>
</dbReference>
<comment type="caution">
    <text evidence="4">The sequence shown here is derived from an EMBL/GenBank/DDBJ whole genome shotgun (WGS) entry which is preliminary data.</text>
</comment>
<evidence type="ECO:0000313" key="4">
    <source>
        <dbReference type="EMBL" id="KAL2623661.1"/>
    </source>
</evidence>
<gene>
    <name evidence="4" type="ORF">R1flu_003866</name>
</gene>
<dbReference type="InterPro" id="IPR029004">
    <property type="entry name" value="Ribosomal_eL28/Mak16"/>
</dbReference>
<keyword evidence="5" id="KW-1185">Reference proteome</keyword>
<feature type="coiled-coil region" evidence="1">
    <location>
        <begin position="59"/>
        <end position="86"/>
    </location>
</feature>
<accession>A0ABD1YA64</accession>
<protein>
    <recommendedName>
        <fullName evidence="3">Ribosomal eL28/Mak16 domain-containing protein</fullName>
    </recommendedName>
</protein>